<protein>
    <recommendedName>
        <fullName evidence="4">Antibiotic biosynthesis monooxygenase</fullName>
    </recommendedName>
</protein>
<dbReference type="InterPro" id="IPR038762">
    <property type="entry name" value="ABM_predict"/>
</dbReference>
<dbReference type="InterPro" id="IPR011008">
    <property type="entry name" value="Dimeric_a/b-barrel"/>
</dbReference>
<comment type="caution">
    <text evidence="2">The sequence shown here is derived from an EMBL/GenBank/DDBJ whole genome shotgun (WGS) entry which is preliminary data.</text>
</comment>
<feature type="transmembrane region" description="Helical" evidence="1">
    <location>
        <begin position="220"/>
        <end position="239"/>
    </location>
</feature>
<keyword evidence="1" id="KW-1133">Transmembrane helix</keyword>
<dbReference type="Proteomes" id="UP000533469">
    <property type="component" value="Unassembled WGS sequence"/>
</dbReference>
<feature type="transmembrane region" description="Helical" evidence="1">
    <location>
        <begin position="294"/>
        <end position="314"/>
    </location>
</feature>
<sequence>MTTEVTSRAVSAIATRVLVRPGMADRFAEWQARFTRAASLAPGFLNVEILPAFAGSGEWQIVQRFVSHETLERWLDEAGRRALLADLAPLRAPEDPALPEEVAPDYHAFATVTEVITTQVQPGREGEFFAWSESMQAAQAKFPGYMGTLVQAPVSGDLPYWTALVRFGSPAELDAWLVSPERAARLSAADPSVSHWSNRRLAAGFSAWFAPDASGAVPPAWKQTALVLLVLFPVVMLEIRFLSPRLAGLPLALATFLGNALSVCLVSWPLVGLARLGMMWWLRPAPTHRTAVEIGGALTLAALYGAEMGLLSLLF</sequence>
<accession>A0A839Z8Y1</accession>
<keyword evidence="3" id="KW-1185">Reference proteome</keyword>
<keyword evidence="1" id="KW-0472">Membrane</keyword>
<dbReference type="EMBL" id="JACICD010000003">
    <property type="protein sequence ID" value="MBB3771366.1"/>
    <property type="molecule type" value="Genomic_DNA"/>
</dbReference>
<evidence type="ECO:0000313" key="2">
    <source>
        <dbReference type="EMBL" id="MBB3771366.1"/>
    </source>
</evidence>
<dbReference type="PANTHER" id="PTHR40057">
    <property type="entry name" value="SLR1162 PROTEIN"/>
    <property type="match status" value="1"/>
</dbReference>
<evidence type="ECO:0000313" key="3">
    <source>
        <dbReference type="Proteomes" id="UP000533469"/>
    </source>
</evidence>
<organism evidence="2 3">
    <name type="scientific">Ancylobacter tetraedralis</name>
    <dbReference type="NCBI Taxonomy" id="217068"/>
    <lineage>
        <taxon>Bacteria</taxon>
        <taxon>Pseudomonadati</taxon>
        <taxon>Pseudomonadota</taxon>
        <taxon>Alphaproteobacteria</taxon>
        <taxon>Hyphomicrobiales</taxon>
        <taxon>Xanthobacteraceae</taxon>
        <taxon>Ancylobacter</taxon>
    </lineage>
</organism>
<evidence type="ECO:0008006" key="4">
    <source>
        <dbReference type="Google" id="ProtNLM"/>
    </source>
</evidence>
<gene>
    <name evidence="2" type="ORF">FHS55_001965</name>
</gene>
<dbReference type="PANTHER" id="PTHR40057:SF1">
    <property type="entry name" value="SLR1162 PROTEIN"/>
    <property type="match status" value="1"/>
</dbReference>
<proteinExistence type="predicted"/>
<dbReference type="Gene3D" id="3.30.70.100">
    <property type="match status" value="2"/>
</dbReference>
<dbReference type="AlphaFoldDB" id="A0A839Z8Y1"/>
<name>A0A839Z8Y1_9HYPH</name>
<evidence type="ECO:0000256" key="1">
    <source>
        <dbReference type="SAM" id="Phobius"/>
    </source>
</evidence>
<keyword evidence="1" id="KW-0812">Transmembrane</keyword>
<reference evidence="2 3" key="1">
    <citation type="submission" date="2020-08" db="EMBL/GenBank/DDBJ databases">
        <title>Genomic Encyclopedia of Type Strains, Phase IV (KMG-IV): sequencing the most valuable type-strain genomes for metagenomic binning, comparative biology and taxonomic classification.</title>
        <authorList>
            <person name="Goeker M."/>
        </authorList>
    </citation>
    <scope>NUCLEOTIDE SEQUENCE [LARGE SCALE GENOMIC DNA]</scope>
    <source>
        <strain evidence="2 3">DSM 5895</strain>
    </source>
</reference>
<dbReference type="SUPFAM" id="SSF54909">
    <property type="entry name" value="Dimeric alpha+beta barrel"/>
    <property type="match status" value="2"/>
</dbReference>
<dbReference type="RefSeq" id="WP_183189529.1">
    <property type="nucleotide sequence ID" value="NZ_JACICD010000003.1"/>
</dbReference>
<feature type="transmembrane region" description="Helical" evidence="1">
    <location>
        <begin position="251"/>
        <end position="274"/>
    </location>
</feature>